<dbReference type="InterPro" id="IPR000189">
    <property type="entry name" value="Transglyc_AS"/>
</dbReference>
<evidence type="ECO:0000256" key="2">
    <source>
        <dbReference type="ARBA" id="ARBA00007734"/>
    </source>
</evidence>
<dbReference type="InterPro" id="IPR023346">
    <property type="entry name" value="Lysozyme-like_dom_sf"/>
</dbReference>
<dbReference type="InterPro" id="IPR000064">
    <property type="entry name" value="NLP_P60_dom"/>
</dbReference>
<keyword evidence="5" id="KW-0788">Thiol protease</keyword>
<dbReference type="CDD" id="cd00254">
    <property type="entry name" value="LT-like"/>
    <property type="match status" value="1"/>
</dbReference>
<dbReference type="InterPro" id="IPR008258">
    <property type="entry name" value="Transglycosylase_SLT_dom_1"/>
</dbReference>
<reference evidence="7" key="1">
    <citation type="submission" date="2021-04" db="EMBL/GenBank/DDBJ databases">
        <authorList>
            <person name="Hartkoorn R.C."/>
            <person name="Beaudoing E."/>
            <person name="Hot D."/>
        </authorList>
    </citation>
    <scope>NUCLEOTIDE SEQUENCE</scope>
    <source>
        <strain evidence="7">NRRL B-16292</strain>
    </source>
</reference>
<dbReference type="PROSITE" id="PS51935">
    <property type="entry name" value="NLPC_P60"/>
    <property type="match status" value="1"/>
</dbReference>
<dbReference type="InterPro" id="IPR038765">
    <property type="entry name" value="Papain-like_cys_pep_sf"/>
</dbReference>
<dbReference type="PANTHER" id="PTHR37423:SF2">
    <property type="entry name" value="MEMBRANE-BOUND LYTIC MUREIN TRANSGLYCOSYLASE C"/>
    <property type="match status" value="1"/>
</dbReference>
<dbReference type="Gene3D" id="1.10.530.10">
    <property type="match status" value="1"/>
</dbReference>
<evidence type="ECO:0000256" key="1">
    <source>
        <dbReference type="ARBA" id="ARBA00007074"/>
    </source>
</evidence>
<keyword evidence="4" id="KW-0378">Hydrolase</keyword>
<dbReference type="Proteomes" id="UP001059617">
    <property type="component" value="Chromosome"/>
</dbReference>
<dbReference type="EMBL" id="CP073720">
    <property type="protein sequence ID" value="UWP81516.1"/>
    <property type="molecule type" value="Genomic_DNA"/>
</dbReference>
<name>A0ABY5VWM8_9ACTN</name>
<evidence type="ECO:0000259" key="6">
    <source>
        <dbReference type="PROSITE" id="PS51935"/>
    </source>
</evidence>
<keyword evidence="8" id="KW-1185">Reference proteome</keyword>
<gene>
    <name evidence="7" type="ORF">Dfulv_41425</name>
</gene>
<dbReference type="Pfam" id="PF01464">
    <property type="entry name" value="SLT"/>
    <property type="match status" value="1"/>
</dbReference>
<dbReference type="PANTHER" id="PTHR37423">
    <property type="entry name" value="SOLUBLE LYTIC MUREIN TRANSGLYCOSYLASE-RELATED"/>
    <property type="match status" value="1"/>
</dbReference>
<dbReference type="PROSITE" id="PS00922">
    <property type="entry name" value="TRANSGLYCOSYLASE"/>
    <property type="match status" value="1"/>
</dbReference>
<organism evidence="7 8">
    <name type="scientific">Dactylosporangium fulvum</name>
    <dbReference type="NCBI Taxonomy" id="53359"/>
    <lineage>
        <taxon>Bacteria</taxon>
        <taxon>Bacillati</taxon>
        <taxon>Actinomycetota</taxon>
        <taxon>Actinomycetes</taxon>
        <taxon>Micromonosporales</taxon>
        <taxon>Micromonosporaceae</taxon>
        <taxon>Dactylosporangium</taxon>
    </lineage>
</organism>
<accession>A0ABY5VWM8</accession>
<evidence type="ECO:0000256" key="4">
    <source>
        <dbReference type="ARBA" id="ARBA00022801"/>
    </source>
</evidence>
<dbReference type="Pfam" id="PF00877">
    <property type="entry name" value="NLPC_P60"/>
    <property type="match status" value="1"/>
</dbReference>
<keyword evidence="3" id="KW-0645">Protease</keyword>
<dbReference type="SUPFAM" id="SSF54001">
    <property type="entry name" value="Cysteine proteinases"/>
    <property type="match status" value="1"/>
</dbReference>
<sequence length="316" mass="32258">MTVLNMQTRIAEIRGMMGLSRPPAAASGDAFAAALESTTATPESGAVTGADVVSAARKYLGTPYVFGGNTPERGLDCSGLVQRVYADLGVGLPRVARDQARAGTAVASLAQARPGDLLAFGSPVDHIGIYAGDGRMIVAPHSGDVVKVQEVTTTPTAIRRILPSATEPLVPTSVAASAMRPAALTGNVPYADLFQQAAAQYNLSPALLAAVAKVESGFNPSAVSRAGAQGLMQIMPATARGLGVDALDPRQAVDGAARLLSGNLRRFGDLDLALAAYNAGGGAVSRYGGIPPFPETQAYVPKVKAAMAQLTSRGFA</sequence>
<protein>
    <submittedName>
        <fullName evidence="7">Transglycosylase SLT domain-containing protein</fullName>
    </submittedName>
</protein>
<evidence type="ECO:0000313" key="8">
    <source>
        <dbReference type="Proteomes" id="UP001059617"/>
    </source>
</evidence>
<proteinExistence type="inferred from homology"/>
<dbReference type="Gene3D" id="3.90.1720.10">
    <property type="entry name" value="endopeptidase domain like (from Nostoc punctiforme)"/>
    <property type="match status" value="1"/>
</dbReference>
<evidence type="ECO:0000256" key="3">
    <source>
        <dbReference type="ARBA" id="ARBA00022670"/>
    </source>
</evidence>
<comment type="similarity">
    <text evidence="2">Belongs to the transglycosylase Slt family.</text>
</comment>
<comment type="similarity">
    <text evidence="1">Belongs to the peptidase C40 family.</text>
</comment>
<evidence type="ECO:0000313" key="7">
    <source>
        <dbReference type="EMBL" id="UWP81516.1"/>
    </source>
</evidence>
<reference evidence="7" key="2">
    <citation type="submission" date="2022-09" db="EMBL/GenBank/DDBJ databases">
        <title>Biosynthetic gene clusters of Dactylosporangioum fulvum.</title>
        <authorList>
            <person name="Caradec T."/>
        </authorList>
    </citation>
    <scope>NUCLEOTIDE SEQUENCE</scope>
    <source>
        <strain evidence="7">NRRL B-16292</strain>
    </source>
</reference>
<dbReference type="RefSeq" id="WP_259859281.1">
    <property type="nucleotide sequence ID" value="NZ_BAAAST010000002.1"/>
</dbReference>
<dbReference type="SUPFAM" id="SSF53955">
    <property type="entry name" value="Lysozyme-like"/>
    <property type="match status" value="1"/>
</dbReference>
<feature type="domain" description="NlpC/P60" evidence="6">
    <location>
        <begin position="46"/>
        <end position="170"/>
    </location>
</feature>
<evidence type="ECO:0000256" key="5">
    <source>
        <dbReference type="ARBA" id="ARBA00022807"/>
    </source>
</evidence>